<dbReference type="EMBL" id="MN739884">
    <property type="protein sequence ID" value="QHT75904.1"/>
    <property type="molecule type" value="Genomic_DNA"/>
</dbReference>
<dbReference type="AlphaFoldDB" id="A0A6C0H5T7"/>
<organism evidence="1">
    <name type="scientific">viral metagenome</name>
    <dbReference type="NCBI Taxonomy" id="1070528"/>
    <lineage>
        <taxon>unclassified sequences</taxon>
        <taxon>metagenomes</taxon>
        <taxon>organismal metagenomes</taxon>
    </lineage>
</organism>
<protein>
    <submittedName>
        <fullName evidence="1">Uncharacterized protein</fullName>
    </submittedName>
</protein>
<proteinExistence type="predicted"/>
<sequence length="82" mass="10084">MRQLNNELNDTFGKTNKEYVQLKTFPNTIINYEYENNKYYDIIHEPDNISFFCPNNNIIYHTLLKEGLLNKYYPDWFKFGRY</sequence>
<evidence type="ECO:0000313" key="1">
    <source>
        <dbReference type="EMBL" id="QHT75904.1"/>
    </source>
</evidence>
<reference evidence="1" key="1">
    <citation type="journal article" date="2020" name="Nature">
        <title>Giant virus diversity and host interactions through global metagenomics.</title>
        <authorList>
            <person name="Schulz F."/>
            <person name="Roux S."/>
            <person name="Paez-Espino D."/>
            <person name="Jungbluth S."/>
            <person name="Walsh D.A."/>
            <person name="Denef V.J."/>
            <person name="McMahon K.D."/>
            <person name="Konstantinidis K.T."/>
            <person name="Eloe-Fadrosh E.A."/>
            <person name="Kyrpides N.C."/>
            <person name="Woyke T."/>
        </authorList>
    </citation>
    <scope>NUCLEOTIDE SEQUENCE</scope>
    <source>
        <strain evidence="1">GVMAG-M-3300023179-71</strain>
    </source>
</reference>
<accession>A0A6C0H5T7</accession>
<name>A0A6C0H5T7_9ZZZZ</name>